<dbReference type="GO" id="GO:0016705">
    <property type="term" value="F:oxidoreductase activity, acting on paired donors, with incorporation or reduction of molecular oxygen"/>
    <property type="evidence" value="ECO:0007669"/>
    <property type="project" value="InterPro"/>
</dbReference>
<organism evidence="8 9">
    <name type="scientific">Luteibacter anthropi</name>
    <dbReference type="NCBI Taxonomy" id="564369"/>
    <lineage>
        <taxon>Bacteria</taxon>
        <taxon>Pseudomonadati</taxon>
        <taxon>Pseudomonadota</taxon>
        <taxon>Gammaproteobacteria</taxon>
        <taxon>Lysobacterales</taxon>
        <taxon>Rhodanobacteraceae</taxon>
        <taxon>Luteibacter</taxon>
    </lineage>
</organism>
<proteinExistence type="predicted"/>
<keyword evidence="6" id="KW-0408">Iron</keyword>
<evidence type="ECO:0000256" key="6">
    <source>
        <dbReference type="ARBA" id="ARBA00023004"/>
    </source>
</evidence>
<dbReference type="GO" id="GO:0051213">
    <property type="term" value="F:dioxygenase activity"/>
    <property type="evidence" value="ECO:0007669"/>
    <property type="project" value="UniProtKB-KW"/>
</dbReference>
<dbReference type="InterPro" id="IPR044862">
    <property type="entry name" value="Pro_4_hyd_alph_FE2OG_OXY"/>
</dbReference>
<keyword evidence="2" id="KW-0479">Metal-binding</keyword>
<dbReference type="PANTHER" id="PTHR35169">
    <property type="entry name" value="FE2OG DIOXYGENASE DOMAIN-CONTAINING PROTEIN"/>
    <property type="match status" value="1"/>
</dbReference>
<dbReference type="PROSITE" id="PS51471">
    <property type="entry name" value="FE2OG_OXY"/>
    <property type="match status" value="1"/>
</dbReference>
<evidence type="ECO:0000259" key="7">
    <source>
        <dbReference type="PROSITE" id="PS51471"/>
    </source>
</evidence>
<comment type="cofactor">
    <cofactor evidence="1">
        <name>L-ascorbate</name>
        <dbReference type="ChEBI" id="CHEBI:38290"/>
    </cofactor>
</comment>
<reference evidence="8 9" key="1">
    <citation type="submission" date="2020-03" db="EMBL/GenBank/DDBJ databases">
        <authorList>
            <person name="Lai Q."/>
        </authorList>
    </citation>
    <scope>NUCLEOTIDE SEQUENCE [LARGE SCALE GENOMIC DNA]</scope>
    <source>
        <strain evidence="8 9">CCUG 25036</strain>
    </source>
</reference>
<comment type="caution">
    <text evidence="8">The sequence shown here is derived from an EMBL/GenBank/DDBJ whole genome shotgun (WGS) entry which is preliminary data.</text>
</comment>
<evidence type="ECO:0000313" key="8">
    <source>
        <dbReference type="EMBL" id="NII05582.1"/>
    </source>
</evidence>
<gene>
    <name evidence="8" type="ORF">HBF25_04150</name>
</gene>
<name>A0A7X5U835_9GAMM</name>
<dbReference type="SMART" id="SM00702">
    <property type="entry name" value="P4Hc"/>
    <property type="match status" value="1"/>
</dbReference>
<dbReference type="Proteomes" id="UP000490980">
    <property type="component" value="Unassembled WGS sequence"/>
</dbReference>
<dbReference type="AlphaFoldDB" id="A0A7X5U835"/>
<accession>A0A7X5U835</accession>
<feature type="domain" description="Fe2OG dioxygenase" evidence="7">
    <location>
        <begin position="90"/>
        <end position="192"/>
    </location>
</feature>
<keyword evidence="3" id="KW-0847">Vitamin C</keyword>
<dbReference type="InterPro" id="IPR006620">
    <property type="entry name" value="Pro_4_hyd_alph"/>
</dbReference>
<protein>
    <submittedName>
        <fullName evidence="8">2OG-Fe(II) oxygenase</fullName>
    </submittedName>
</protein>
<dbReference type="PANTHER" id="PTHR35169:SF1">
    <property type="entry name" value="PROLYL 4-HYDROXYLASE ALPHA SUBUNIT FE(2+) 2OG DIOXYGENASE DOMAIN-CONTAINING PROTEIN"/>
    <property type="match status" value="1"/>
</dbReference>
<evidence type="ECO:0000256" key="5">
    <source>
        <dbReference type="ARBA" id="ARBA00023002"/>
    </source>
</evidence>
<dbReference type="GO" id="GO:0031418">
    <property type="term" value="F:L-ascorbic acid binding"/>
    <property type="evidence" value="ECO:0007669"/>
    <property type="project" value="UniProtKB-KW"/>
</dbReference>
<evidence type="ECO:0000256" key="3">
    <source>
        <dbReference type="ARBA" id="ARBA00022896"/>
    </source>
</evidence>
<evidence type="ECO:0000256" key="2">
    <source>
        <dbReference type="ARBA" id="ARBA00022723"/>
    </source>
</evidence>
<sequence length="195" mass="22654">MTAEMLHVQDDFLSTEQLKPIAQILRKPVWSFGWMSNPGMDHRSFWHVRFGDFRMSRCKDVVTQSERKQVFAVRYPEIHEVWIQLREMLFPEGELLRVYANGHTFGLDGGIHRDNLREADEYTAVVYVNETWFSAWGGETQFFTDDMSRITQCVIPSPGRLVVFHGSIPHAAKAPTRDCPYLRTSLVFKIRSTAQ</sequence>
<dbReference type="Gene3D" id="2.60.120.620">
    <property type="entry name" value="q2cbj1_9rhob like domain"/>
    <property type="match status" value="1"/>
</dbReference>
<keyword evidence="4" id="KW-0223">Dioxygenase</keyword>
<dbReference type="GO" id="GO:0005506">
    <property type="term" value="F:iron ion binding"/>
    <property type="evidence" value="ECO:0007669"/>
    <property type="project" value="InterPro"/>
</dbReference>
<evidence type="ECO:0000256" key="4">
    <source>
        <dbReference type="ARBA" id="ARBA00022964"/>
    </source>
</evidence>
<evidence type="ECO:0000313" key="9">
    <source>
        <dbReference type="Proteomes" id="UP000490980"/>
    </source>
</evidence>
<keyword evidence="9" id="KW-1185">Reference proteome</keyword>
<dbReference type="Pfam" id="PF13640">
    <property type="entry name" value="2OG-FeII_Oxy_3"/>
    <property type="match status" value="1"/>
</dbReference>
<dbReference type="EMBL" id="JAARLZ010000002">
    <property type="protein sequence ID" value="NII05582.1"/>
    <property type="molecule type" value="Genomic_DNA"/>
</dbReference>
<keyword evidence="5" id="KW-0560">Oxidoreductase</keyword>
<evidence type="ECO:0000256" key="1">
    <source>
        <dbReference type="ARBA" id="ARBA00001961"/>
    </source>
</evidence>
<dbReference type="InterPro" id="IPR005123">
    <property type="entry name" value="Oxoglu/Fe-dep_dioxygenase_dom"/>
</dbReference>